<evidence type="ECO:0000256" key="1">
    <source>
        <dbReference type="SAM" id="Coils"/>
    </source>
</evidence>
<dbReference type="GeneID" id="19956007"/>
<dbReference type="Proteomes" id="UP000030762">
    <property type="component" value="Unassembled WGS sequence"/>
</dbReference>
<evidence type="ECO:0000256" key="2">
    <source>
        <dbReference type="SAM" id="MobiDB-lite"/>
    </source>
</evidence>
<dbReference type="OMA" id="RDEAPMS"/>
<protein>
    <recommendedName>
        <fullName evidence="5">No apical meristem-associated C-terminal domain-containing protein</fullName>
    </recommendedName>
</protein>
<sequence>MARGTKYATAEDLRLARAIVAAARSRSAVVDNVKHFWTDVYSHFVTLGEAAGAIDFRSPSGVEQHWHSVADNVRRFVQLYEAAMFTSVNHESAIATACTKYVHESGRVFKHLEVWQYLRDEAPMSYQYLLTVHPRVLGTDMPAPRDKHVTDCAPAIEPTQASDQEPSGTSGAVMAPVETPVATMSRVSGKTTATKKRKAIDFSAARLEQRQRKNELLAQHNELLRQLVEAQSTMAHAAVFADAPVGEREAAAALQRRVVFARLEKEARALGLDVANSNR</sequence>
<evidence type="ECO:0000313" key="3">
    <source>
        <dbReference type="EMBL" id="EQC26949.1"/>
    </source>
</evidence>
<evidence type="ECO:0000313" key="4">
    <source>
        <dbReference type="Proteomes" id="UP000030762"/>
    </source>
</evidence>
<dbReference type="VEuPathDB" id="FungiDB:SDRG_15280"/>
<reference evidence="3 4" key="1">
    <citation type="submission" date="2012-04" db="EMBL/GenBank/DDBJ databases">
        <title>The Genome Sequence of Saprolegnia declina VS20.</title>
        <authorList>
            <consortium name="The Broad Institute Genome Sequencing Platform"/>
            <person name="Russ C."/>
            <person name="Nusbaum C."/>
            <person name="Tyler B."/>
            <person name="van West P."/>
            <person name="Dieguez-Uribeondo J."/>
            <person name="de Bruijn I."/>
            <person name="Tripathy S."/>
            <person name="Jiang R."/>
            <person name="Young S.K."/>
            <person name="Zeng Q."/>
            <person name="Gargeya S."/>
            <person name="Fitzgerald M."/>
            <person name="Haas B."/>
            <person name="Abouelleil A."/>
            <person name="Alvarado L."/>
            <person name="Arachchi H.M."/>
            <person name="Berlin A."/>
            <person name="Chapman S.B."/>
            <person name="Goldberg J."/>
            <person name="Griggs A."/>
            <person name="Gujja S."/>
            <person name="Hansen M."/>
            <person name="Howarth C."/>
            <person name="Imamovic A."/>
            <person name="Larimer J."/>
            <person name="McCowen C."/>
            <person name="Montmayeur A."/>
            <person name="Murphy C."/>
            <person name="Neiman D."/>
            <person name="Pearson M."/>
            <person name="Priest M."/>
            <person name="Roberts A."/>
            <person name="Saif S."/>
            <person name="Shea T."/>
            <person name="Sisk P."/>
            <person name="Sykes S."/>
            <person name="Wortman J."/>
            <person name="Nusbaum C."/>
            <person name="Birren B."/>
        </authorList>
    </citation>
    <scope>NUCLEOTIDE SEQUENCE [LARGE SCALE GENOMIC DNA]</scope>
    <source>
        <strain evidence="3 4">VS20</strain>
    </source>
</reference>
<feature type="coiled-coil region" evidence="1">
    <location>
        <begin position="206"/>
        <end position="233"/>
    </location>
</feature>
<name>T0PNH8_SAPDV</name>
<feature type="region of interest" description="Disordered" evidence="2">
    <location>
        <begin position="157"/>
        <end position="192"/>
    </location>
</feature>
<dbReference type="AlphaFoldDB" id="T0PNH8"/>
<evidence type="ECO:0008006" key="5">
    <source>
        <dbReference type="Google" id="ProtNLM"/>
    </source>
</evidence>
<proteinExistence type="predicted"/>
<dbReference type="EMBL" id="JH767218">
    <property type="protein sequence ID" value="EQC26949.1"/>
    <property type="molecule type" value="Genomic_DNA"/>
</dbReference>
<dbReference type="OrthoDB" id="10381861at2759"/>
<keyword evidence="1" id="KW-0175">Coiled coil</keyword>
<organism evidence="3 4">
    <name type="scientific">Saprolegnia diclina (strain VS20)</name>
    <dbReference type="NCBI Taxonomy" id="1156394"/>
    <lineage>
        <taxon>Eukaryota</taxon>
        <taxon>Sar</taxon>
        <taxon>Stramenopiles</taxon>
        <taxon>Oomycota</taxon>
        <taxon>Saprolegniomycetes</taxon>
        <taxon>Saprolegniales</taxon>
        <taxon>Saprolegniaceae</taxon>
        <taxon>Saprolegnia</taxon>
    </lineage>
</organism>
<accession>T0PNH8</accession>
<keyword evidence="4" id="KW-1185">Reference proteome</keyword>
<feature type="compositionally biased region" description="Polar residues" evidence="2">
    <location>
        <begin position="159"/>
        <end position="170"/>
    </location>
</feature>
<dbReference type="RefSeq" id="XP_008619670.1">
    <property type="nucleotide sequence ID" value="XM_008621448.1"/>
</dbReference>
<dbReference type="InParanoid" id="T0PNH8"/>
<gene>
    <name evidence="3" type="ORF">SDRG_15280</name>
</gene>